<name>A0ACB9MK95_BAUVA</name>
<evidence type="ECO:0000313" key="2">
    <source>
        <dbReference type="Proteomes" id="UP000828941"/>
    </source>
</evidence>
<dbReference type="EMBL" id="CM039434">
    <property type="protein sequence ID" value="KAI4324270.1"/>
    <property type="molecule type" value="Genomic_DNA"/>
</dbReference>
<organism evidence="1 2">
    <name type="scientific">Bauhinia variegata</name>
    <name type="common">Purple orchid tree</name>
    <name type="synonym">Phanera variegata</name>
    <dbReference type="NCBI Taxonomy" id="167791"/>
    <lineage>
        <taxon>Eukaryota</taxon>
        <taxon>Viridiplantae</taxon>
        <taxon>Streptophyta</taxon>
        <taxon>Embryophyta</taxon>
        <taxon>Tracheophyta</taxon>
        <taxon>Spermatophyta</taxon>
        <taxon>Magnoliopsida</taxon>
        <taxon>eudicotyledons</taxon>
        <taxon>Gunneridae</taxon>
        <taxon>Pentapetalae</taxon>
        <taxon>rosids</taxon>
        <taxon>fabids</taxon>
        <taxon>Fabales</taxon>
        <taxon>Fabaceae</taxon>
        <taxon>Cercidoideae</taxon>
        <taxon>Cercideae</taxon>
        <taxon>Bauhiniinae</taxon>
        <taxon>Bauhinia</taxon>
    </lineage>
</organism>
<comment type="caution">
    <text evidence="1">The sequence shown here is derived from an EMBL/GenBank/DDBJ whole genome shotgun (WGS) entry which is preliminary data.</text>
</comment>
<dbReference type="Proteomes" id="UP000828941">
    <property type="component" value="Chromosome 9"/>
</dbReference>
<evidence type="ECO:0000313" key="1">
    <source>
        <dbReference type="EMBL" id="KAI4324270.1"/>
    </source>
</evidence>
<keyword evidence="2" id="KW-1185">Reference proteome</keyword>
<gene>
    <name evidence="1" type="ORF">L6164_023823</name>
</gene>
<accession>A0ACB9MK95</accession>
<sequence>MRTTLLAFFFLAFAFALSTALAAIDVEPVNGVPVLDTDGNPVFNGGLYVILPATPENGGGFNMFALDGETCPISVAQSPSNNSLGMSLFIRVDAPEPVRYVYTNNSVNIIFAAIPVCANSSKWIVKIFTPVPAVFIGEEDERTVAGHFQIRNYEDAYKLVFCPDFVPGTCWDLGISPFGNRRLVTNEQNPFKLVIRSLNPKTSASII</sequence>
<proteinExistence type="predicted"/>
<reference evidence="1 2" key="1">
    <citation type="journal article" date="2022" name="DNA Res.">
        <title>Chromosomal-level genome assembly of the orchid tree Bauhinia variegata (Leguminosae; Cercidoideae) supports the allotetraploid origin hypothesis of Bauhinia.</title>
        <authorList>
            <person name="Zhong Y."/>
            <person name="Chen Y."/>
            <person name="Zheng D."/>
            <person name="Pang J."/>
            <person name="Liu Y."/>
            <person name="Luo S."/>
            <person name="Meng S."/>
            <person name="Qian L."/>
            <person name="Wei D."/>
            <person name="Dai S."/>
            <person name="Zhou R."/>
        </authorList>
    </citation>
    <scope>NUCLEOTIDE SEQUENCE [LARGE SCALE GENOMIC DNA]</scope>
    <source>
        <strain evidence="1">BV-YZ2020</strain>
    </source>
</reference>
<protein>
    <submittedName>
        <fullName evidence="1">Uncharacterized protein</fullName>
    </submittedName>
</protein>